<reference evidence="2 3" key="1">
    <citation type="submission" date="2017-02" db="EMBL/GenBank/DDBJ databases">
        <authorList>
            <person name="Peterson S.W."/>
        </authorList>
    </citation>
    <scope>NUCLEOTIDE SEQUENCE [LARGE SCALE GENOMIC DNA]</scope>
    <source>
        <strain evidence="2 3">ATCC 43324</strain>
    </source>
</reference>
<dbReference type="PANTHER" id="PTHR36966:SF1">
    <property type="entry name" value="REP-ASSOCIATED TYROSINE TRANSPOSASE"/>
    <property type="match status" value="1"/>
</dbReference>
<dbReference type="PANTHER" id="PTHR36966">
    <property type="entry name" value="REP-ASSOCIATED TYROSINE TRANSPOSASE"/>
    <property type="match status" value="1"/>
</dbReference>
<dbReference type="RefSeq" id="WP_025071413.1">
    <property type="nucleotide sequence ID" value="NZ_FUXK01000005.1"/>
</dbReference>
<organism evidence="2 3">
    <name type="scientific">Segatella oulorum</name>
    <dbReference type="NCBI Taxonomy" id="28136"/>
    <lineage>
        <taxon>Bacteria</taxon>
        <taxon>Pseudomonadati</taxon>
        <taxon>Bacteroidota</taxon>
        <taxon>Bacteroidia</taxon>
        <taxon>Bacteroidales</taxon>
        <taxon>Prevotellaceae</taxon>
        <taxon>Segatella</taxon>
    </lineage>
</organism>
<dbReference type="GO" id="GO:0004803">
    <property type="term" value="F:transposase activity"/>
    <property type="evidence" value="ECO:0007669"/>
    <property type="project" value="InterPro"/>
</dbReference>
<protein>
    <submittedName>
        <fullName evidence="2">REP element-mobilizing transposase RayT</fullName>
    </submittedName>
</protein>
<evidence type="ECO:0000313" key="2">
    <source>
        <dbReference type="EMBL" id="SJZ59790.1"/>
    </source>
</evidence>
<feature type="domain" description="Transposase IS200-like" evidence="1">
    <location>
        <begin position="20"/>
        <end position="151"/>
    </location>
</feature>
<name>A0A1T4LYJ6_9BACT</name>
<dbReference type="SMART" id="SM01321">
    <property type="entry name" value="Y1_Tnp"/>
    <property type="match status" value="1"/>
</dbReference>
<accession>A0A1T4LYJ6</accession>
<sequence length="163" mass="19995">MINRHFPQRHRMRWQNYDYTLGGAYFITVCTHRHHHCFGEIVDGEMIRNAAGEMLAYWYAELEHKFNNIECGVSVVMPNHFHCLLLKMDNGASVADIVRWFKTMTTNAYIKRVKQHNLEPFDERLWQRSYWDRVVRNAQEYEMIQNYIFDNPRRWHEDKFYMR</sequence>
<dbReference type="InterPro" id="IPR036515">
    <property type="entry name" value="Transposase_17_sf"/>
</dbReference>
<dbReference type="InterPro" id="IPR052715">
    <property type="entry name" value="RAYT_transposase"/>
</dbReference>
<gene>
    <name evidence="2" type="ORF">SAMN02745202_00560</name>
</gene>
<proteinExistence type="predicted"/>
<dbReference type="eggNOG" id="COG1943">
    <property type="taxonomic scope" value="Bacteria"/>
</dbReference>
<dbReference type="SUPFAM" id="SSF143422">
    <property type="entry name" value="Transposase IS200-like"/>
    <property type="match status" value="1"/>
</dbReference>
<evidence type="ECO:0000313" key="3">
    <source>
        <dbReference type="Proteomes" id="UP000190065"/>
    </source>
</evidence>
<dbReference type="GO" id="GO:0006313">
    <property type="term" value="P:DNA transposition"/>
    <property type="evidence" value="ECO:0007669"/>
    <property type="project" value="InterPro"/>
</dbReference>
<dbReference type="InterPro" id="IPR002686">
    <property type="entry name" value="Transposase_17"/>
</dbReference>
<dbReference type="Gene3D" id="3.30.70.1290">
    <property type="entry name" value="Transposase IS200-like"/>
    <property type="match status" value="1"/>
</dbReference>
<dbReference type="EMBL" id="FUXK01000005">
    <property type="protein sequence ID" value="SJZ59790.1"/>
    <property type="molecule type" value="Genomic_DNA"/>
</dbReference>
<dbReference type="GO" id="GO:0043565">
    <property type="term" value="F:sequence-specific DNA binding"/>
    <property type="evidence" value="ECO:0007669"/>
    <property type="project" value="TreeGrafter"/>
</dbReference>
<dbReference type="Pfam" id="PF01797">
    <property type="entry name" value="Y1_Tnp"/>
    <property type="match status" value="1"/>
</dbReference>
<evidence type="ECO:0000259" key="1">
    <source>
        <dbReference type="SMART" id="SM01321"/>
    </source>
</evidence>
<dbReference type="Proteomes" id="UP000190065">
    <property type="component" value="Unassembled WGS sequence"/>
</dbReference>
<dbReference type="AlphaFoldDB" id="A0A1T4LYJ6"/>